<comment type="caution">
    <text evidence="1">The sequence shown here is derived from an EMBL/GenBank/DDBJ whole genome shotgun (WGS) entry which is preliminary data.</text>
</comment>
<protein>
    <submittedName>
        <fullName evidence="1">Uncharacterized protein</fullName>
    </submittedName>
</protein>
<dbReference type="Proteomes" id="UP000758652">
    <property type="component" value="Unassembled WGS sequence"/>
</dbReference>
<proteinExistence type="predicted"/>
<evidence type="ECO:0000313" key="2">
    <source>
        <dbReference type="Proteomes" id="UP000758652"/>
    </source>
</evidence>
<dbReference type="EMBL" id="JADCKL010000011">
    <property type="protein sequence ID" value="MBE5063920.1"/>
    <property type="molecule type" value="Genomic_DNA"/>
</dbReference>
<gene>
    <name evidence="1" type="ORF">INF30_11715</name>
</gene>
<evidence type="ECO:0000313" key="1">
    <source>
        <dbReference type="EMBL" id="MBE5063920.1"/>
    </source>
</evidence>
<keyword evidence="2" id="KW-1185">Reference proteome</keyword>
<name>A0ABR9RMD7_9FIRM</name>
<reference evidence="1 2" key="1">
    <citation type="submission" date="2020-10" db="EMBL/GenBank/DDBJ databases">
        <title>ChiBAC.</title>
        <authorList>
            <person name="Zenner C."/>
            <person name="Hitch T.C.A."/>
            <person name="Clavel T."/>
        </authorList>
    </citation>
    <scope>NUCLEOTIDE SEQUENCE [LARGE SCALE GENOMIC DNA]</scope>
    <source>
        <strain evidence="1 2">DSM 108991</strain>
    </source>
</reference>
<sequence>MAKKYVIYLDSRYPGSAGNNSYGYWSGKTYTVNGEIFPVHSRDSITCDTKKYTSYKRAQQGAEAVLEKCAYVWKYQIEEIDDG</sequence>
<dbReference type="RefSeq" id="WP_226395330.1">
    <property type="nucleotide sequence ID" value="NZ_JADCKL010000011.1"/>
</dbReference>
<accession>A0ABR9RMD7</accession>
<organism evidence="1 2">
    <name type="scientific">Claveliimonas monacensis</name>
    <dbReference type="NCBI Taxonomy" id="2779351"/>
    <lineage>
        <taxon>Bacteria</taxon>
        <taxon>Bacillati</taxon>
        <taxon>Bacillota</taxon>
        <taxon>Clostridia</taxon>
        <taxon>Lachnospirales</taxon>
        <taxon>Lachnospiraceae</taxon>
        <taxon>Claveliimonas</taxon>
    </lineage>
</organism>